<keyword evidence="5 7" id="KW-0040">ANK repeat</keyword>
<feature type="repeat" description="ANK" evidence="7">
    <location>
        <begin position="178"/>
        <end position="210"/>
    </location>
</feature>
<dbReference type="EC" id="2.3.1.225" evidence="8"/>
<evidence type="ECO:0000313" key="12">
    <source>
        <dbReference type="Proteomes" id="UP001177023"/>
    </source>
</evidence>
<feature type="repeat" description="ANK" evidence="7">
    <location>
        <begin position="42"/>
        <end position="74"/>
    </location>
</feature>
<feature type="transmembrane region" description="Helical" evidence="8">
    <location>
        <begin position="334"/>
        <end position="356"/>
    </location>
</feature>
<keyword evidence="6 8" id="KW-0472">Membrane</keyword>
<dbReference type="PROSITE" id="PS50088">
    <property type="entry name" value="ANK_REPEAT"/>
    <property type="match status" value="4"/>
</dbReference>
<dbReference type="Pfam" id="PF01529">
    <property type="entry name" value="DHHC"/>
    <property type="match status" value="1"/>
</dbReference>
<evidence type="ECO:0000256" key="3">
    <source>
        <dbReference type="ARBA" id="ARBA00022737"/>
    </source>
</evidence>
<dbReference type="PANTHER" id="PTHR24161:SF85">
    <property type="entry name" value="PALMITOYLTRANSFERASE HIP14"/>
    <property type="match status" value="1"/>
</dbReference>
<evidence type="ECO:0000256" key="4">
    <source>
        <dbReference type="ARBA" id="ARBA00022989"/>
    </source>
</evidence>
<dbReference type="GO" id="GO:0016020">
    <property type="term" value="C:membrane"/>
    <property type="evidence" value="ECO:0007669"/>
    <property type="project" value="UniProtKB-SubCell"/>
</dbReference>
<dbReference type="AlphaFoldDB" id="A0AA36CXA4"/>
<dbReference type="EMBL" id="CATQJA010002645">
    <property type="protein sequence ID" value="CAJ0576769.1"/>
    <property type="molecule type" value="Genomic_DNA"/>
</dbReference>
<feature type="repeat" description="ANK" evidence="7">
    <location>
        <begin position="109"/>
        <end position="130"/>
    </location>
</feature>
<dbReference type="Proteomes" id="UP001177023">
    <property type="component" value="Unassembled WGS sequence"/>
</dbReference>
<evidence type="ECO:0000256" key="9">
    <source>
        <dbReference type="SAM" id="MobiDB-lite"/>
    </source>
</evidence>
<reference evidence="11" key="1">
    <citation type="submission" date="2023-06" db="EMBL/GenBank/DDBJ databases">
        <authorList>
            <person name="Delattre M."/>
        </authorList>
    </citation>
    <scope>NUCLEOTIDE SEQUENCE</scope>
    <source>
        <strain evidence="11">AF72</strain>
    </source>
</reference>
<dbReference type="PRINTS" id="PR01415">
    <property type="entry name" value="ANKYRIN"/>
</dbReference>
<dbReference type="Pfam" id="PF12796">
    <property type="entry name" value="Ank_2"/>
    <property type="match status" value="1"/>
</dbReference>
<keyword evidence="8" id="KW-0012">Acyltransferase</keyword>
<evidence type="ECO:0000256" key="7">
    <source>
        <dbReference type="PROSITE-ProRule" id="PRU00023"/>
    </source>
</evidence>
<dbReference type="Gene3D" id="1.25.40.20">
    <property type="entry name" value="Ankyrin repeat-containing domain"/>
    <property type="match status" value="1"/>
</dbReference>
<dbReference type="InterPro" id="IPR036770">
    <property type="entry name" value="Ankyrin_rpt-contain_sf"/>
</dbReference>
<feature type="transmembrane region" description="Helical" evidence="8">
    <location>
        <begin position="261"/>
        <end position="294"/>
    </location>
</feature>
<evidence type="ECO:0000256" key="5">
    <source>
        <dbReference type="ARBA" id="ARBA00023043"/>
    </source>
</evidence>
<dbReference type="InterPro" id="IPR001594">
    <property type="entry name" value="Palmitoyltrfase_DHHC"/>
</dbReference>
<keyword evidence="3" id="KW-0677">Repeat</keyword>
<comment type="domain">
    <text evidence="8">The DHHC domain is required for palmitoyltransferase activity.</text>
</comment>
<name>A0AA36CXA4_9BILA</name>
<accession>A0AA36CXA4</accession>
<feature type="compositionally biased region" description="Basic residues" evidence="9">
    <location>
        <begin position="520"/>
        <end position="532"/>
    </location>
</feature>
<comment type="subcellular location">
    <subcellularLocation>
        <location evidence="1">Membrane</location>
        <topology evidence="1">Multi-pass membrane protein</topology>
    </subcellularLocation>
</comment>
<evidence type="ECO:0000256" key="1">
    <source>
        <dbReference type="ARBA" id="ARBA00004141"/>
    </source>
</evidence>
<dbReference type="Pfam" id="PF00023">
    <property type="entry name" value="Ank"/>
    <property type="match status" value="1"/>
</dbReference>
<comment type="catalytic activity">
    <reaction evidence="8">
        <text>L-cysteinyl-[protein] + hexadecanoyl-CoA = S-hexadecanoyl-L-cysteinyl-[protein] + CoA</text>
        <dbReference type="Rhea" id="RHEA:36683"/>
        <dbReference type="Rhea" id="RHEA-COMP:10131"/>
        <dbReference type="Rhea" id="RHEA-COMP:11032"/>
        <dbReference type="ChEBI" id="CHEBI:29950"/>
        <dbReference type="ChEBI" id="CHEBI:57287"/>
        <dbReference type="ChEBI" id="CHEBI:57379"/>
        <dbReference type="ChEBI" id="CHEBI:74151"/>
        <dbReference type="EC" id="2.3.1.225"/>
    </reaction>
</comment>
<feature type="repeat" description="ANK" evidence="7">
    <location>
        <begin position="143"/>
        <end position="176"/>
    </location>
</feature>
<keyword evidence="8" id="KW-0808">Transferase</keyword>
<feature type="domain" description="Palmitoyltransferase DHHC" evidence="10">
    <location>
        <begin position="384"/>
        <end position="509"/>
    </location>
</feature>
<feature type="non-terminal residue" evidence="11">
    <location>
        <position position="569"/>
    </location>
</feature>
<keyword evidence="12" id="KW-1185">Reference proteome</keyword>
<feature type="transmembrane region" description="Helical" evidence="8">
    <location>
        <begin position="430"/>
        <end position="453"/>
    </location>
</feature>
<keyword evidence="4 8" id="KW-1133">Transmembrane helix</keyword>
<dbReference type="SUPFAM" id="SSF48403">
    <property type="entry name" value="Ankyrin repeat"/>
    <property type="match status" value="1"/>
</dbReference>
<dbReference type="PANTHER" id="PTHR24161">
    <property type="entry name" value="ANK_REP_REGION DOMAIN-CONTAINING PROTEIN-RELATED"/>
    <property type="match status" value="1"/>
</dbReference>
<dbReference type="SMART" id="SM00248">
    <property type="entry name" value="ANK"/>
    <property type="match status" value="6"/>
</dbReference>
<gene>
    <name evidence="11" type="ORF">MSPICULIGERA_LOCUS15056</name>
</gene>
<comment type="similarity">
    <text evidence="8">Belongs to the DHHC palmitoyltransferase family.</text>
</comment>
<evidence type="ECO:0000256" key="8">
    <source>
        <dbReference type="RuleBase" id="RU079119"/>
    </source>
</evidence>
<organism evidence="11 12">
    <name type="scientific">Mesorhabditis spiculigera</name>
    <dbReference type="NCBI Taxonomy" id="96644"/>
    <lineage>
        <taxon>Eukaryota</taxon>
        <taxon>Metazoa</taxon>
        <taxon>Ecdysozoa</taxon>
        <taxon>Nematoda</taxon>
        <taxon>Chromadorea</taxon>
        <taxon>Rhabditida</taxon>
        <taxon>Rhabditina</taxon>
        <taxon>Rhabditomorpha</taxon>
        <taxon>Rhabditoidea</taxon>
        <taxon>Rhabditidae</taxon>
        <taxon>Mesorhabditinae</taxon>
        <taxon>Mesorhabditis</taxon>
    </lineage>
</organism>
<evidence type="ECO:0000256" key="6">
    <source>
        <dbReference type="ARBA" id="ARBA00023136"/>
    </source>
</evidence>
<dbReference type="GO" id="GO:0019706">
    <property type="term" value="F:protein-cysteine S-palmitoyltransferase activity"/>
    <property type="evidence" value="ECO:0007669"/>
    <property type="project" value="UniProtKB-EC"/>
</dbReference>
<keyword evidence="2 8" id="KW-0812">Transmembrane</keyword>
<feature type="transmembrane region" description="Helical" evidence="8">
    <location>
        <begin position="473"/>
        <end position="498"/>
    </location>
</feature>
<proteinExistence type="inferred from homology"/>
<evidence type="ECO:0000259" key="10">
    <source>
        <dbReference type="Pfam" id="PF01529"/>
    </source>
</evidence>
<protein>
    <recommendedName>
        <fullName evidence="8">Palmitoyltransferase</fullName>
        <ecNumber evidence="8">2.3.1.225</ecNumber>
    </recommendedName>
</protein>
<dbReference type="Pfam" id="PF13857">
    <property type="entry name" value="Ank_5"/>
    <property type="match status" value="1"/>
</dbReference>
<dbReference type="PROSITE" id="PS50216">
    <property type="entry name" value="DHHC"/>
    <property type="match status" value="1"/>
</dbReference>
<dbReference type="InterPro" id="IPR002110">
    <property type="entry name" value="Ankyrin_rpt"/>
</dbReference>
<evidence type="ECO:0000313" key="11">
    <source>
        <dbReference type="EMBL" id="CAJ0576769.1"/>
    </source>
</evidence>
<comment type="caution">
    <text evidence="11">The sequence shown here is derived from an EMBL/GenBank/DDBJ whole genome shotgun (WGS) entry which is preliminary data.</text>
</comment>
<feature type="region of interest" description="Disordered" evidence="9">
    <location>
        <begin position="506"/>
        <end position="532"/>
    </location>
</feature>
<evidence type="ECO:0000256" key="2">
    <source>
        <dbReference type="ARBA" id="ARBA00022692"/>
    </source>
</evidence>
<feature type="transmembrane region" description="Helical" evidence="8">
    <location>
        <begin position="306"/>
        <end position="328"/>
    </location>
</feature>
<dbReference type="PROSITE" id="PS50297">
    <property type="entry name" value="ANK_REP_REGION"/>
    <property type="match status" value="3"/>
</dbReference>
<sequence>MAEPGQQQDPVTRAVEASQRGDVEALEECLRQGVPASAKDVDGCSLLHWAAINNSVQCVEKLLASGEDPNVLGGILVSTPLHWAVRVGQLGASIRLVNAGAICNIRDSQGLTPLHLAVQNTHIGLTAYLLAKYPDSRDFTDNAGMTSLMWAAYRCYQMFPLKILIDSGADLNAQETLQGNTALHFAAQERNITAIRELLAAGADPTIPNKQHETPLDIVSNNRHQKIQRMLKKALRRKGALRGTFLDSIKDNPKNVRRIHFGAPFVCFALATIFFQLLHFGVAIACTLLLFGLAMYAIRDVSWQNSYLAVGITVTEPLVMLHVWSFYIYPFVPWYLQILFLVSITAVFGTLGLISLGDPGVIKPNLDKKAKMNLLVEEIEKNTINYFCYSCYVNRPNWSKHCAICDRCVKDFDHHCPWLAQCITMKNMKLFILFVFSVCVSSLIYTIGCFRFLTTELRDISFELMLQRHCWVLLTAMLAGCHVFFMTTLFTVQCINYLEGETTNSRIKRKRGQRGEHGHNHSHGGGHSHKHGQICKRFCSRAATQTDEPTVPAVIITAPATIEATSLQI</sequence>